<keyword evidence="3" id="KW-1185">Reference proteome</keyword>
<evidence type="ECO:0000313" key="2">
    <source>
        <dbReference type="EMBL" id="PWN32706.1"/>
    </source>
</evidence>
<evidence type="ECO:0000256" key="1">
    <source>
        <dbReference type="SAM" id="SignalP"/>
    </source>
</evidence>
<dbReference type="RefSeq" id="XP_025353008.1">
    <property type="nucleotide sequence ID" value="XM_025499389.1"/>
</dbReference>
<keyword evidence="1" id="KW-0732">Signal</keyword>
<proteinExistence type="predicted"/>
<gene>
    <name evidence="2" type="ORF">FA14DRAFT_162023</name>
</gene>
<accession>A0A316V5B5</accession>
<dbReference type="AlphaFoldDB" id="A0A316V5B5"/>
<reference evidence="2 3" key="1">
    <citation type="journal article" date="2018" name="Mol. Biol. Evol.">
        <title>Broad Genomic Sampling Reveals a Smut Pathogenic Ancestry of the Fungal Clade Ustilaginomycotina.</title>
        <authorList>
            <person name="Kijpornyongpan T."/>
            <person name="Mondo S.J."/>
            <person name="Barry K."/>
            <person name="Sandor L."/>
            <person name="Lee J."/>
            <person name="Lipzen A."/>
            <person name="Pangilinan J."/>
            <person name="LaButti K."/>
            <person name="Hainaut M."/>
            <person name="Henrissat B."/>
            <person name="Grigoriev I.V."/>
            <person name="Spatafora J.W."/>
            <person name="Aime M.C."/>
        </authorList>
    </citation>
    <scope>NUCLEOTIDE SEQUENCE [LARGE SCALE GENOMIC DNA]</scope>
    <source>
        <strain evidence="2 3">MCA 3882</strain>
    </source>
</reference>
<dbReference type="GeneID" id="37021170"/>
<evidence type="ECO:0000313" key="3">
    <source>
        <dbReference type="Proteomes" id="UP000245771"/>
    </source>
</evidence>
<feature type="chain" id="PRO_5016240439" evidence="1">
    <location>
        <begin position="23"/>
        <end position="96"/>
    </location>
</feature>
<protein>
    <submittedName>
        <fullName evidence="2">Uncharacterized protein</fullName>
    </submittedName>
</protein>
<dbReference type="InParanoid" id="A0A316V5B5"/>
<name>A0A316V5B5_9BASI</name>
<sequence length="96" mass="10355">MKAVHAILVLLLLMQLVCISICAPVSTSTFKGSSKTIGKTRAIMKKAGNSIRSGARRFAKGARQLGHELKHGDPNHIPHQIIGEGEGINMVHAQYN</sequence>
<organism evidence="2 3">
    <name type="scientific">Meira miltonrushii</name>
    <dbReference type="NCBI Taxonomy" id="1280837"/>
    <lineage>
        <taxon>Eukaryota</taxon>
        <taxon>Fungi</taxon>
        <taxon>Dikarya</taxon>
        <taxon>Basidiomycota</taxon>
        <taxon>Ustilaginomycotina</taxon>
        <taxon>Exobasidiomycetes</taxon>
        <taxon>Exobasidiales</taxon>
        <taxon>Brachybasidiaceae</taxon>
        <taxon>Meira</taxon>
    </lineage>
</organism>
<feature type="signal peptide" evidence="1">
    <location>
        <begin position="1"/>
        <end position="22"/>
    </location>
</feature>
<dbReference type="Proteomes" id="UP000245771">
    <property type="component" value="Unassembled WGS sequence"/>
</dbReference>
<dbReference type="EMBL" id="KZ819605">
    <property type="protein sequence ID" value="PWN32706.1"/>
    <property type="molecule type" value="Genomic_DNA"/>
</dbReference>